<dbReference type="InterPro" id="IPR008991">
    <property type="entry name" value="Translation_prot_SH3-like_sf"/>
</dbReference>
<dbReference type="AlphaFoldDB" id="A0A0W0YWH5"/>
<dbReference type="SMART" id="SM00739">
    <property type="entry name" value="KOW"/>
    <property type="match status" value="1"/>
</dbReference>
<gene>
    <name evidence="5 7" type="primary">rplX</name>
    <name evidence="7" type="ORF">Lsha_1286</name>
</gene>
<dbReference type="GO" id="GO:0006412">
    <property type="term" value="P:translation"/>
    <property type="evidence" value="ECO:0007669"/>
    <property type="project" value="UniProtKB-UniRule"/>
</dbReference>
<dbReference type="eggNOG" id="COG0198">
    <property type="taxonomic scope" value="Bacteria"/>
</dbReference>
<keyword evidence="2 5" id="KW-0689">Ribosomal protein</keyword>
<comment type="similarity">
    <text evidence="1 5">Belongs to the universal ribosomal protein uL24 family.</text>
</comment>
<dbReference type="InterPro" id="IPR041988">
    <property type="entry name" value="Ribosomal_uL24_KOW"/>
</dbReference>
<dbReference type="CDD" id="cd06089">
    <property type="entry name" value="KOW_RPL26"/>
    <property type="match status" value="1"/>
</dbReference>
<dbReference type="InterPro" id="IPR003256">
    <property type="entry name" value="Ribosomal_uL24"/>
</dbReference>
<dbReference type="GO" id="GO:0005840">
    <property type="term" value="C:ribosome"/>
    <property type="evidence" value="ECO:0007669"/>
    <property type="project" value="UniProtKB-KW"/>
</dbReference>
<evidence type="ECO:0000256" key="1">
    <source>
        <dbReference type="ARBA" id="ARBA00010618"/>
    </source>
</evidence>
<organism evidence="7 8">
    <name type="scientific">Legionella shakespearei DSM 23087</name>
    <dbReference type="NCBI Taxonomy" id="1122169"/>
    <lineage>
        <taxon>Bacteria</taxon>
        <taxon>Pseudomonadati</taxon>
        <taxon>Pseudomonadota</taxon>
        <taxon>Gammaproteobacteria</taxon>
        <taxon>Legionellales</taxon>
        <taxon>Legionellaceae</taxon>
        <taxon>Legionella</taxon>
    </lineage>
</organism>
<evidence type="ECO:0000313" key="8">
    <source>
        <dbReference type="Proteomes" id="UP000054600"/>
    </source>
</evidence>
<dbReference type="OrthoDB" id="9807419at2"/>
<proteinExistence type="inferred from homology"/>
<keyword evidence="5" id="KW-0699">rRNA-binding</keyword>
<dbReference type="PATRIC" id="fig|1122169.6.peg.1483"/>
<dbReference type="GO" id="GO:1990904">
    <property type="term" value="C:ribonucleoprotein complex"/>
    <property type="evidence" value="ECO:0007669"/>
    <property type="project" value="UniProtKB-KW"/>
</dbReference>
<keyword evidence="3 5" id="KW-0687">Ribonucleoprotein</keyword>
<dbReference type="Gene3D" id="2.30.30.30">
    <property type="match status" value="1"/>
</dbReference>
<dbReference type="NCBIfam" id="TIGR01079">
    <property type="entry name" value="rplX_bact"/>
    <property type="match status" value="1"/>
</dbReference>
<dbReference type="Pfam" id="PF00467">
    <property type="entry name" value="KOW"/>
    <property type="match status" value="1"/>
</dbReference>
<comment type="function">
    <text evidence="5">One of the proteins that surrounds the polypeptide exit tunnel on the outside of the subunit.</text>
</comment>
<evidence type="ECO:0000256" key="2">
    <source>
        <dbReference type="ARBA" id="ARBA00022980"/>
    </source>
</evidence>
<sequence length="109" mass="12088">MKRIRSGDEVIITAGKSKGHVGKVLRVIDDSVVVEGGNLIKKHVKANPQQPENKGGIITREAPLHVSNVAHYNPITKKADKVGFKYLENDGVSKKVRYFKSNNEIIDRV</sequence>
<name>A0A0W0YWH5_9GAMM</name>
<accession>A0A0W0YWH5</accession>
<dbReference type="Pfam" id="PF17136">
    <property type="entry name" value="ribosomal_L24"/>
    <property type="match status" value="1"/>
</dbReference>
<comment type="caution">
    <text evidence="7">The sequence shown here is derived from an EMBL/GenBank/DDBJ whole genome shotgun (WGS) entry which is preliminary data.</text>
</comment>
<protein>
    <recommendedName>
        <fullName evidence="4 5">Large ribosomal subunit protein uL24</fullName>
    </recommendedName>
</protein>
<dbReference type="GO" id="GO:0019843">
    <property type="term" value="F:rRNA binding"/>
    <property type="evidence" value="ECO:0007669"/>
    <property type="project" value="UniProtKB-UniRule"/>
</dbReference>
<keyword evidence="8" id="KW-1185">Reference proteome</keyword>
<dbReference type="GO" id="GO:0003735">
    <property type="term" value="F:structural constituent of ribosome"/>
    <property type="evidence" value="ECO:0007669"/>
    <property type="project" value="InterPro"/>
</dbReference>
<dbReference type="HAMAP" id="MF_01326_B">
    <property type="entry name" value="Ribosomal_uL24_B"/>
    <property type="match status" value="1"/>
</dbReference>
<feature type="domain" description="KOW" evidence="6">
    <location>
        <begin position="3"/>
        <end position="30"/>
    </location>
</feature>
<dbReference type="Proteomes" id="UP000054600">
    <property type="component" value="Unassembled WGS sequence"/>
</dbReference>
<dbReference type="InterPro" id="IPR057264">
    <property type="entry name" value="Ribosomal_uL24_C"/>
</dbReference>
<dbReference type="SUPFAM" id="SSF50104">
    <property type="entry name" value="Translation proteins SH3-like domain"/>
    <property type="match status" value="1"/>
</dbReference>
<reference evidence="7 8" key="1">
    <citation type="submission" date="2015-11" db="EMBL/GenBank/DDBJ databases">
        <title>Genomic analysis of 38 Legionella species identifies large and diverse effector repertoires.</title>
        <authorList>
            <person name="Burstein D."/>
            <person name="Amaro F."/>
            <person name="Zusman T."/>
            <person name="Lifshitz Z."/>
            <person name="Cohen O."/>
            <person name="Gilbert J.A."/>
            <person name="Pupko T."/>
            <person name="Shuman H.A."/>
            <person name="Segal G."/>
        </authorList>
    </citation>
    <scope>NUCLEOTIDE SEQUENCE [LARGE SCALE GENOMIC DNA]</scope>
    <source>
        <strain evidence="7 8">ATCC 49655</strain>
    </source>
</reference>
<dbReference type="InterPro" id="IPR005824">
    <property type="entry name" value="KOW"/>
</dbReference>
<dbReference type="STRING" id="1122169.Lsha_1286"/>
<evidence type="ECO:0000256" key="3">
    <source>
        <dbReference type="ARBA" id="ARBA00023274"/>
    </source>
</evidence>
<keyword evidence="5" id="KW-0694">RNA-binding</keyword>
<evidence type="ECO:0000256" key="5">
    <source>
        <dbReference type="HAMAP-Rule" id="MF_01326"/>
    </source>
</evidence>
<evidence type="ECO:0000256" key="4">
    <source>
        <dbReference type="ARBA" id="ARBA00035206"/>
    </source>
</evidence>
<evidence type="ECO:0000259" key="6">
    <source>
        <dbReference type="SMART" id="SM00739"/>
    </source>
</evidence>
<dbReference type="PANTHER" id="PTHR12903">
    <property type="entry name" value="MITOCHONDRIAL RIBOSOMAL PROTEIN L24"/>
    <property type="match status" value="1"/>
</dbReference>
<evidence type="ECO:0000313" key="7">
    <source>
        <dbReference type="EMBL" id="KTD61039.1"/>
    </source>
</evidence>
<dbReference type="InterPro" id="IPR014722">
    <property type="entry name" value="Rib_uL2_dom2"/>
</dbReference>
<comment type="function">
    <text evidence="5">One of two assembly initiator proteins, it binds directly to the 5'-end of the 23S rRNA, where it nucleates assembly of the 50S subunit.</text>
</comment>
<comment type="subunit">
    <text evidence="5">Part of the 50S ribosomal subunit.</text>
</comment>
<dbReference type="EMBL" id="LNYW01000039">
    <property type="protein sequence ID" value="KTD61039.1"/>
    <property type="molecule type" value="Genomic_DNA"/>
</dbReference>
<dbReference type="RefSeq" id="WP_018577121.1">
    <property type="nucleotide sequence ID" value="NZ_KB892395.1"/>
</dbReference>